<dbReference type="InterPro" id="IPR001370">
    <property type="entry name" value="BIR_rpt"/>
</dbReference>
<dbReference type="Pfam" id="PF00653">
    <property type="entry name" value="BIR"/>
    <property type="match status" value="2"/>
</dbReference>
<reference evidence="4" key="1">
    <citation type="journal article" date="2012" name="Science">
        <title>The Paleozoic origin of enzymatic lignin decomposition reconstructed from 31 fungal genomes.</title>
        <authorList>
            <person name="Floudas D."/>
            <person name="Binder M."/>
            <person name="Riley R."/>
            <person name="Barry K."/>
            <person name="Blanchette R.A."/>
            <person name="Henrissat B."/>
            <person name="Martinez A.T."/>
            <person name="Otillar R."/>
            <person name="Spatafora J.W."/>
            <person name="Yadav J.S."/>
            <person name="Aerts A."/>
            <person name="Benoit I."/>
            <person name="Boyd A."/>
            <person name="Carlson A."/>
            <person name="Copeland A."/>
            <person name="Coutinho P.M."/>
            <person name="de Vries R.P."/>
            <person name="Ferreira P."/>
            <person name="Findley K."/>
            <person name="Foster B."/>
            <person name="Gaskell J."/>
            <person name="Glotzer D."/>
            <person name="Gorecki P."/>
            <person name="Heitman J."/>
            <person name="Hesse C."/>
            <person name="Hori C."/>
            <person name="Igarashi K."/>
            <person name="Jurgens J.A."/>
            <person name="Kallen N."/>
            <person name="Kersten P."/>
            <person name="Kohler A."/>
            <person name="Kuees U."/>
            <person name="Kumar T.K.A."/>
            <person name="Kuo A."/>
            <person name="LaButti K."/>
            <person name="Larrondo L.F."/>
            <person name="Lindquist E."/>
            <person name="Ling A."/>
            <person name="Lombard V."/>
            <person name="Lucas S."/>
            <person name="Lundell T."/>
            <person name="Martin R."/>
            <person name="McLaughlin D.J."/>
            <person name="Morgenstern I."/>
            <person name="Morin E."/>
            <person name="Murat C."/>
            <person name="Nagy L.G."/>
            <person name="Nolan M."/>
            <person name="Ohm R.A."/>
            <person name="Patyshakuliyeva A."/>
            <person name="Rokas A."/>
            <person name="Ruiz-Duenas F.J."/>
            <person name="Sabat G."/>
            <person name="Salamov A."/>
            <person name="Samejima M."/>
            <person name="Schmutz J."/>
            <person name="Slot J.C."/>
            <person name="St John F."/>
            <person name="Stenlid J."/>
            <person name="Sun H."/>
            <person name="Sun S."/>
            <person name="Syed K."/>
            <person name="Tsang A."/>
            <person name="Wiebenga A."/>
            <person name="Young D."/>
            <person name="Pisabarro A."/>
            <person name="Eastwood D.C."/>
            <person name="Martin F."/>
            <person name="Cullen D."/>
            <person name="Grigoriev I.V."/>
            <person name="Hibbett D.S."/>
        </authorList>
    </citation>
    <scope>NUCLEOTIDE SEQUENCE [LARGE SCALE GENOMIC DNA]</scope>
    <source>
        <strain evidence="4">RWD-64-598 SS2</strain>
    </source>
</reference>
<dbReference type="Gene3D" id="1.10.1170.10">
    <property type="entry name" value="Inhibitor Of Apoptosis Protein (2mihbC-IAP-1), Chain A"/>
    <property type="match status" value="2"/>
</dbReference>
<keyword evidence="2" id="KW-0862">Zinc</keyword>
<proteinExistence type="predicted"/>
<dbReference type="OrthoDB" id="2196114at2759"/>
<dbReference type="EMBL" id="JH711577">
    <property type="protein sequence ID" value="EIW82166.1"/>
    <property type="molecule type" value="Genomic_DNA"/>
</dbReference>
<organism evidence="3 4">
    <name type="scientific">Coniophora puteana (strain RWD-64-598)</name>
    <name type="common">Brown rot fungus</name>
    <dbReference type="NCBI Taxonomy" id="741705"/>
    <lineage>
        <taxon>Eukaryota</taxon>
        <taxon>Fungi</taxon>
        <taxon>Dikarya</taxon>
        <taxon>Basidiomycota</taxon>
        <taxon>Agaricomycotina</taxon>
        <taxon>Agaricomycetes</taxon>
        <taxon>Agaricomycetidae</taxon>
        <taxon>Boletales</taxon>
        <taxon>Coniophorineae</taxon>
        <taxon>Coniophoraceae</taxon>
        <taxon>Coniophora</taxon>
    </lineage>
</organism>
<gene>
    <name evidence="3" type="ORF">CONPUDRAFT_54433</name>
</gene>
<dbReference type="RefSeq" id="XP_007767387.1">
    <property type="nucleotide sequence ID" value="XM_007769197.1"/>
</dbReference>
<accession>A0A5M3MSU2</accession>
<dbReference type="SUPFAM" id="SSF57924">
    <property type="entry name" value="Inhibitor of apoptosis (IAP) repeat"/>
    <property type="match status" value="2"/>
</dbReference>
<dbReference type="AlphaFoldDB" id="A0A5M3MSU2"/>
<dbReference type="PANTHER" id="PTHR46771">
    <property type="entry name" value="DETERIN"/>
    <property type="match status" value="1"/>
</dbReference>
<dbReference type="SMART" id="SM00238">
    <property type="entry name" value="BIR"/>
    <property type="match status" value="2"/>
</dbReference>
<dbReference type="GO" id="GO:0046872">
    <property type="term" value="F:metal ion binding"/>
    <property type="evidence" value="ECO:0007669"/>
    <property type="project" value="UniProtKB-KW"/>
</dbReference>
<keyword evidence="1" id="KW-0479">Metal-binding</keyword>
<dbReference type="GeneID" id="19207662"/>
<dbReference type="OMA" id="VKWPHPS"/>
<name>A0A5M3MSU2_CONPW</name>
<dbReference type="KEGG" id="cput:CONPUDRAFT_54433"/>
<dbReference type="InterPro" id="IPR051190">
    <property type="entry name" value="Baculoviral_IAP"/>
</dbReference>
<feature type="non-terminal residue" evidence="3">
    <location>
        <position position="1"/>
    </location>
</feature>
<dbReference type="Proteomes" id="UP000053558">
    <property type="component" value="Unassembled WGS sequence"/>
</dbReference>
<protein>
    <submittedName>
        <fullName evidence="3">Inhibitor of apoptosis repeat-containing protein</fullName>
    </submittedName>
</protein>
<comment type="caution">
    <text evidence="3">The sequence shown here is derived from an EMBL/GenBank/DDBJ whole genome shotgun (WGS) entry which is preliminary data.</text>
</comment>
<evidence type="ECO:0000256" key="1">
    <source>
        <dbReference type="ARBA" id="ARBA00022723"/>
    </source>
</evidence>
<keyword evidence="4" id="KW-1185">Reference proteome</keyword>
<evidence type="ECO:0000313" key="3">
    <source>
        <dbReference type="EMBL" id="EIW82166.1"/>
    </source>
</evidence>
<dbReference type="PROSITE" id="PS50143">
    <property type="entry name" value="BIR_REPEAT_2"/>
    <property type="match status" value="2"/>
</dbReference>
<sequence length="190" mass="21237">AMEALTARVDSFNKTKRVKKYPKKATSTSVSVKWPHPSSFKANAYTLAEAGFYFAPSWEDRDSVACFICGKELSEWDADDDPFEIHYAKCSQSCPWAKVRCGLSEDMDQDGEFRFSEKGRVPTSRAMEQARLGTFGEWWPHDKVHGHSAQSTAMAQAGFVYTPQSSEDDTVTCLYCNLSLGGWDDGDSPM</sequence>
<evidence type="ECO:0000256" key="2">
    <source>
        <dbReference type="ARBA" id="ARBA00022833"/>
    </source>
</evidence>
<dbReference type="PANTHER" id="PTHR46771:SF5">
    <property type="entry name" value="DETERIN"/>
    <property type="match status" value="1"/>
</dbReference>
<evidence type="ECO:0000313" key="4">
    <source>
        <dbReference type="Proteomes" id="UP000053558"/>
    </source>
</evidence>